<organism evidence="1 2">
    <name type="scientific">Corynebacterium matruchotii ATCC 33806</name>
    <dbReference type="NCBI Taxonomy" id="566549"/>
    <lineage>
        <taxon>Bacteria</taxon>
        <taxon>Bacillati</taxon>
        <taxon>Actinomycetota</taxon>
        <taxon>Actinomycetes</taxon>
        <taxon>Mycobacteriales</taxon>
        <taxon>Corynebacteriaceae</taxon>
        <taxon>Corynebacterium</taxon>
    </lineage>
</organism>
<comment type="caution">
    <text evidence="1">The sequence shown here is derived from an EMBL/GenBank/DDBJ whole genome shotgun (WGS) entry which is preliminary data.</text>
</comment>
<gene>
    <name evidence="1" type="ORF">CORMATOL_01764</name>
</gene>
<sequence>MRAWGIAAPEVVVKSNDAGGAVVPTTIVCAADVAGVSTTASPTPLLAVLPAEHAASNPTNPVEKRIFAIFRMII</sequence>
<evidence type="ECO:0000313" key="2">
    <source>
        <dbReference type="Proteomes" id="UP000006247"/>
    </source>
</evidence>
<dbReference type="AlphaFoldDB" id="C0E444"/>
<dbReference type="HOGENOM" id="CLU_2681461_0_0_11"/>
<accession>C0E444</accession>
<dbReference type="Proteomes" id="UP000006247">
    <property type="component" value="Unassembled WGS sequence"/>
</dbReference>
<proteinExistence type="predicted"/>
<reference evidence="1 2" key="1">
    <citation type="submission" date="2009-01" db="EMBL/GenBank/DDBJ databases">
        <authorList>
            <person name="Fulton L."/>
            <person name="Clifton S."/>
            <person name="Chinwalla A.T."/>
            <person name="Mitreva M."/>
            <person name="Sodergren E."/>
            <person name="Weinstock G."/>
            <person name="Clifton S."/>
            <person name="Dooling D.J."/>
            <person name="Fulton B."/>
            <person name="Minx P."/>
            <person name="Pepin K.H."/>
            <person name="Johnson M."/>
            <person name="Bhonagiri V."/>
            <person name="Nash W.E."/>
            <person name="Mardis E.R."/>
            <person name="Wilson R.K."/>
        </authorList>
    </citation>
    <scope>NUCLEOTIDE SEQUENCE [LARGE SCALE GENOMIC DNA]</scope>
    <source>
        <strain evidence="1 2">ATCC 33806</strain>
    </source>
</reference>
<protein>
    <submittedName>
        <fullName evidence="1">Uncharacterized protein</fullName>
    </submittedName>
</protein>
<evidence type="ECO:0000313" key="1">
    <source>
        <dbReference type="EMBL" id="EEG26641.1"/>
    </source>
</evidence>
<name>C0E444_9CORY</name>
<dbReference type="EMBL" id="ACEB01000023">
    <property type="protein sequence ID" value="EEG26641.1"/>
    <property type="molecule type" value="Genomic_DNA"/>
</dbReference>